<dbReference type="GO" id="GO:0046872">
    <property type="term" value="F:metal ion binding"/>
    <property type="evidence" value="ECO:0007669"/>
    <property type="project" value="UniProtKB-KW"/>
</dbReference>
<comment type="subcellular location">
    <subcellularLocation>
        <location evidence="2">Endoplasmic reticulum membrane</location>
        <topology evidence="2">Single-pass type II membrane protein</topology>
    </subcellularLocation>
    <subcellularLocation>
        <location evidence="1">Golgi apparatus membrane</location>
        <topology evidence="1">Single-pass type II membrane protein</topology>
    </subcellularLocation>
</comment>
<keyword evidence="9" id="KW-1133">Transmembrane helix</keyword>
<keyword evidence="4" id="KW-0808">Transferase</keyword>
<dbReference type="GO" id="GO:0015012">
    <property type="term" value="P:heparan sulfate proteoglycan biosynthetic process"/>
    <property type="evidence" value="ECO:0007669"/>
    <property type="project" value="TreeGrafter"/>
</dbReference>
<evidence type="ECO:0000256" key="13">
    <source>
        <dbReference type="ARBA" id="ARBA00023180"/>
    </source>
</evidence>
<evidence type="ECO:0000256" key="11">
    <source>
        <dbReference type="ARBA" id="ARBA00023136"/>
    </source>
</evidence>
<evidence type="ECO:0000256" key="14">
    <source>
        <dbReference type="ARBA" id="ARBA00042865"/>
    </source>
</evidence>
<keyword evidence="6" id="KW-0479">Metal-binding</keyword>
<keyword evidence="11" id="KW-0472">Membrane</keyword>
<keyword evidence="10" id="KW-0333">Golgi apparatus</keyword>
<keyword evidence="13" id="KW-0325">Glycoprotein</keyword>
<proteinExistence type="predicted"/>
<keyword evidence="8" id="KW-0735">Signal-anchor</keyword>
<evidence type="ECO:0000256" key="2">
    <source>
        <dbReference type="ARBA" id="ARBA00004648"/>
    </source>
</evidence>
<evidence type="ECO:0000256" key="12">
    <source>
        <dbReference type="ARBA" id="ARBA00023157"/>
    </source>
</evidence>
<evidence type="ECO:0000256" key="1">
    <source>
        <dbReference type="ARBA" id="ARBA00004323"/>
    </source>
</evidence>
<name>A0A831ZZY7_9BACT</name>
<protein>
    <recommendedName>
        <fullName evidence="14">Peptide O-xylosyltransferase</fullName>
    </recommendedName>
</protein>
<dbReference type="PANTHER" id="PTHR46025:SF3">
    <property type="entry name" value="XYLOSYLTRANSFERASE OXT"/>
    <property type="match status" value="1"/>
</dbReference>
<dbReference type="GO" id="GO:0016020">
    <property type="term" value="C:membrane"/>
    <property type="evidence" value="ECO:0007669"/>
    <property type="project" value="InterPro"/>
</dbReference>
<evidence type="ECO:0000256" key="6">
    <source>
        <dbReference type="ARBA" id="ARBA00022723"/>
    </source>
</evidence>
<evidence type="ECO:0000256" key="7">
    <source>
        <dbReference type="ARBA" id="ARBA00022824"/>
    </source>
</evidence>
<evidence type="ECO:0000256" key="3">
    <source>
        <dbReference type="ARBA" id="ARBA00022676"/>
    </source>
</evidence>
<evidence type="ECO:0000256" key="8">
    <source>
        <dbReference type="ARBA" id="ARBA00022968"/>
    </source>
</evidence>
<keyword evidence="12" id="KW-1015">Disulfide bond</keyword>
<comment type="caution">
    <text evidence="15">The sequence shown here is derived from an EMBL/GenBank/DDBJ whole genome shotgun (WGS) entry which is preliminary data.</text>
</comment>
<sequence length="301" mass="35132">MKIAYLIIAYNNARHFPRLIRALNTPRCGFFVHIDKKYDITPYTAVRGQNIVFSRNRVPVYWGDFSTVEAILIVLREALQSAEGFERFVLLSGSDYPVRSAESIERFFESHRETEYMNLVPMPSKALGKPLTRLSYYRPGPLTPPWLLFTAKALMKLHLWPHRNYRKVLGNMKPYGGSMFWALTRNAAQYLLDFVDRRPDFLRFYRNTYCPDEMMLQTILGNSPFAPNIRRNLTYADWSARGRSPEWINRKHLDLFKTTVRFPPDDPYGPGDMLFARKFSEDADDLVEELNRIIAEREAGG</sequence>
<keyword evidence="7" id="KW-0256">Endoplasmic reticulum</keyword>
<evidence type="ECO:0000256" key="10">
    <source>
        <dbReference type="ARBA" id="ARBA00023034"/>
    </source>
</evidence>
<dbReference type="InterPro" id="IPR043538">
    <property type="entry name" value="XYLT"/>
</dbReference>
<keyword evidence="3" id="KW-0328">Glycosyltransferase</keyword>
<evidence type="ECO:0000256" key="9">
    <source>
        <dbReference type="ARBA" id="ARBA00022989"/>
    </source>
</evidence>
<gene>
    <name evidence="15" type="ORF">ENS06_06865</name>
</gene>
<dbReference type="InterPro" id="IPR003406">
    <property type="entry name" value="Glyco_trans_14"/>
</dbReference>
<evidence type="ECO:0000256" key="4">
    <source>
        <dbReference type="ARBA" id="ARBA00022679"/>
    </source>
</evidence>
<organism evidence="15">
    <name type="scientific">Desulfacinum infernum</name>
    <dbReference type="NCBI Taxonomy" id="35837"/>
    <lineage>
        <taxon>Bacteria</taxon>
        <taxon>Pseudomonadati</taxon>
        <taxon>Thermodesulfobacteriota</taxon>
        <taxon>Syntrophobacteria</taxon>
        <taxon>Syntrophobacterales</taxon>
        <taxon>Syntrophobacteraceae</taxon>
        <taxon>Desulfacinum</taxon>
    </lineage>
</organism>
<dbReference type="Pfam" id="PF02485">
    <property type="entry name" value="Branch"/>
    <property type="match status" value="1"/>
</dbReference>
<dbReference type="AlphaFoldDB" id="A0A831ZZY7"/>
<keyword evidence="5" id="KW-0812">Transmembrane</keyword>
<dbReference type="GO" id="GO:0050650">
    <property type="term" value="P:chondroitin sulfate proteoglycan biosynthetic process"/>
    <property type="evidence" value="ECO:0007669"/>
    <property type="project" value="TreeGrafter"/>
</dbReference>
<reference evidence="15" key="1">
    <citation type="journal article" date="2020" name="mSystems">
        <title>Genome- and Community-Level Interaction Insights into Carbon Utilization and Element Cycling Functions of Hydrothermarchaeota in Hydrothermal Sediment.</title>
        <authorList>
            <person name="Zhou Z."/>
            <person name="Liu Y."/>
            <person name="Xu W."/>
            <person name="Pan J."/>
            <person name="Luo Z.H."/>
            <person name="Li M."/>
        </authorList>
    </citation>
    <scope>NUCLEOTIDE SEQUENCE [LARGE SCALE GENOMIC DNA]</scope>
    <source>
        <strain evidence="15">SpSt-456</strain>
    </source>
</reference>
<dbReference type="PANTHER" id="PTHR46025">
    <property type="entry name" value="XYLOSYLTRANSFERASE OXT"/>
    <property type="match status" value="1"/>
</dbReference>
<accession>A0A831ZZY7</accession>
<dbReference type="EMBL" id="DSTK01000020">
    <property type="protein sequence ID" value="HFK97033.1"/>
    <property type="molecule type" value="Genomic_DNA"/>
</dbReference>
<dbReference type="GO" id="GO:0030158">
    <property type="term" value="F:protein xylosyltransferase activity"/>
    <property type="evidence" value="ECO:0007669"/>
    <property type="project" value="InterPro"/>
</dbReference>
<evidence type="ECO:0000313" key="15">
    <source>
        <dbReference type="EMBL" id="HFK97033.1"/>
    </source>
</evidence>
<evidence type="ECO:0000256" key="5">
    <source>
        <dbReference type="ARBA" id="ARBA00022692"/>
    </source>
</evidence>